<name>A0A7G1IIA4_MYCKA</name>
<gene>
    <name evidence="2" type="ORF">NIIDMKKI_46910</name>
</gene>
<keyword evidence="3" id="KW-1185">Reference proteome</keyword>
<organism evidence="2 3">
    <name type="scientific">Mycobacterium kansasii</name>
    <dbReference type="NCBI Taxonomy" id="1768"/>
    <lineage>
        <taxon>Bacteria</taxon>
        <taxon>Bacillati</taxon>
        <taxon>Actinomycetota</taxon>
        <taxon>Actinomycetes</taxon>
        <taxon>Mycobacteriales</taxon>
        <taxon>Mycobacteriaceae</taxon>
        <taxon>Mycobacterium</taxon>
    </lineage>
</organism>
<sequence length="135" mass="14033">MRKCSFGIARLPGADNTLAGRRDQPHRTVVVDTPEAVRIAVRGAATGWRTGRDIGPGRGPGRGTGPGTGLETGPGTGGCGSLLRGSSAVMCSSPTLCTLSRVGYPRIGRAKRHLTAGKSDGPLCVTRVSDRFQQY</sequence>
<feature type="compositionally biased region" description="Gly residues" evidence="1">
    <location>
        <begin position="54"/>
        <end position="78"/>
    </location>
</feature>
<feature type="region of interest" description="Disordered" evidence="1">
    <location>
        <begin position="48"/>
        <end position="78"/>
    </location>
</feature>
<evidence type="ECO:0000313" key="3">
    <source>
        <dbReference type="Proteomes" id="UP000516380"/>
    </source>
</evidence>
<accession>A0A7G1IIA4</accession>
<evidence type="ECO:0000313" key="2">
    <source>
        <dbReference type="EMBL" id="BCI89485.1"/>
    </source>
</evidence>
<protein>
    <submittedName>
        <fullName evidence="2">Uncharacterized protein</fullName>
    </submittedName>
</protein>
<proteinExistence type="predicted"/>
<dbReference type="Proteomes" id="UP000516380">
    <property type="component" value="Chromosome"/>
</dbReference>
<dbReference type="EMBL" id="AP023343">
    <property type="protein sequence ID" value="BCI89485.1"/>
    <property type="molecule type" value="Genomic_DNA"/>
</dbReference>
<reference evidence="2 3" key="1">
    <citation type="submission" date="2020-07" db="EMBL/GenBank/DDBJ databases">
        <title>Mycobacterium kansasii (former subtype) with zoonotic potential isolated from diseased indoor pet cat, Japan.</title>
        <authorList>
            <person name="Fukano H."/>
            <person name="Terazono T."/>
            <person name="Hoshino Y."/>
        </authorList>
    </citation>
    <scope>NUCLEOTIDE SEQUENCE [LARGE SCALE GENOMIC DNA]</scope>
    <source>
        <strain evidence="2 3">Kuro-I</strain>
    </source>
</reference>
<dbReference type="AlphaFoldDB" id="A0A7G1IIA4"/>
<evidence type="ECO:0000256" key="1">
    <source>
        <dbReference type="SAM" id="MobiDB-lite"/>
    </source>
</evidence>